<evidence type="ECO:0000256" key="12">
    <source>
        <dbReference type="ARBA" id="ARBA00023125"/>
    </source>
</evidence>
<dbReference type="Gene3D" id="3.40.50.1010">
    <property type="entry name" value="5'-nuclease"/>
    <property type="match status" value="1"/>
</dbReference>
<dbReference type="SUPFAM" id="SSF47807">
    <property type="entry name" value="5' to 3' exonuclease, C-terminal subdomain"/>
    <property type="match status" value="1"/>
</dbReference>
<dbReference type="InterPro" id="IPR008918">
    <property type="entry name" value="HhH2"/>
</dbReference>
<dbReference type="InterPro" id="IPR001098">
    <property type="entry name" value="DNA-dir_DNA_pol_A_palm_dom"/>
</dbReference>
<proteinExistence type="inferred from homology"/>
<evidence type="ECO:0000313" key="19">
    <source>
        <dbReference type="EMBL" id="SFM07523.1"/>
    </source>
</evidence>
<dbReference type="SMART" id="SM00482">
    <property type="entry name" value="POLAc"/>
    <property type="match status" value="1"/>
</dbReference>
<dbReference type="InterPro" id="IPR036397">
    <property type="entry name" value="RNaseH_sf"/>
</dbReference>
<dbReference type="Gene3D" id="3.30.420.10">
    <property type="entry name" value="Ribonuclease H-like superfamily/Ribonuclease H"/>
    <property type="match status" value="1"/>
</dbReference>
<dbReference type="InterPro" id="IPR029060">
    <property type="entry name" value="PIN-like_dom_sf"/>
</dbReference>
<evidence type="ECO:0000256" key="14">
    <source>
        <dbReference type="ARBA" id="ARBA00049244"/>
    </source>
</evidence>
<evidence type="ECO:0000256" key="9">
    <source>
        <dbReference type="ARBA" id="ARBA00022801"/>
    </source>
</evidence>
<comment type="similarity">
    <text evidence="1 16">Belongs to the DNA polymerase type-A family.</text>
</comment>
<dbReference type="Gene3D" id="1.10.150.20">
    <property type="entry name" value="5' to 3' exonuclease, C-terminal subdomain"/>
    <property type="match status" value="2"/>
</dbReference>
<dbReference type="InterPro" id="IPR019760">
    <property type="entry name" value="DNA-dir_DNA_pol_A_CS"/>
</dbReference>
<evidence type="ECO:0000256" key="4">
    <source>
        <dbReference type="ARBA" id="ARBA00022679"/>
    </source>
</evidence>
<evidence type="ECO:0000256" key="13">
    <source>
        <dbReference type="ARBA" id="ARBA00023204"/>
    </source>
</evidence>
<evidence type="ECO:0000256" key="7">
    <source>
        <dbReference type="ARBA" id="ARBA00022722"/>
    </source>
</evidence>
<dbReference type="SUPFAM" id="SSF53098">
    <property type="entry name" value="Ribonuclease H-like"/>
    <property type="match status" value="1"/>
</dbReference>
<dbReference type="Pfam" id="PF02739">
    <property type="entry name" value="5_3_exonuc_N"/>
    <property type="match status" value="1"/>
</dbReference>
<dbReference type="EC" id="2.7.7.7" evidence="2 15"/>
<evidence type="ECO:0000256" key="16">
    <source>
        <dbReference type="RuleBase" id="RU004460"/>
    </source>
</evidence>
<evidence type="ECO:0000256" key="6">
    <source>
        <dbReference type="ARBA" id="ARBA00022705"/>
    </source>
</evidence>
<dbReference type="InterPro" id="IPR020046">
    <property type="entry name" value="5-3_exonucl_a-hlix_arch_N"/>
</dbReference>
<protein>
    <recommendedName>
        <fullName evidence="3 15">DNA polymerase I</fullName>
        <ecNumber evidence="2 15">2.7.7.7</ecNumber>
    </recommendedName>
</protein>
<dbReference type="FunFam" id="3.40.50.1010:FF:000001">
    <property type="entry name" value="DNA polymerase I"/>
    <property type="match status" value="1"/>
</dbReference>
<dbReference type="CDD" id="cd06140">
    <property type="entry name" value="DNA_polA_I_Bacillus_like_exo"/>
    <property type="match status" value="1"/>
</dbReference>
<evidence type="ECO:0000256" key="2">
    <source>
        <dbReference type="ARBA" id="ARBA00012417"/>
    </source>
</evidence>
<dbReference type="InterPro" id="IPR002421">
    <property type="entry name" value="5-3_exonuclease"/>
</dbReference>
<dbReference type="CDD" id="cd09898">
    <property type="entry name" value="H3TH_53EXO"/>
    <property type="match status" value="1"/>
</dbReference>
<dbReference type="CDD" id="cd08637">
    <property type="entry name" value="DNA_pol_A_pol_I_C"/>
    <property type="match status" value="1"/>
</dbReference>
<dbReference type="RefSeq" id="WP_090940550.1">
    <property type="nucleotide sequence ID" value="NZ_FOTS01000038.1"/>
</dbReference>
<dbReference type="NCBIfam" id="TIGR00593">
    <property type="entry name" value="pola"/>
    <property type="match status" value="1"/>
</dbReference>
<evidence type="ECO:0000256" key="15">
    <source>
        <dbReference type="NCBIfam" id="TIGR00593"/>
    </source>
</evidence>
<dbReference type="AlphaFoldDB" id="A0A1I4MX05"/>
<dbReference type="Gene3D" id="3.30.70.370">
    <property type="match status" value="1"/>
</dbReference>
<keyword evidence="20" id="KW-1185">Reference proteome</keyword>
<evidence type="ECO:0000256" key="3">
    <source>
        <dbReference type="ARBA" id="ARBA00020311"/>
    </source>
</evidence>
<dbReference type="PANTHER" id="PTHR10133:SF27">
    <property type="entry name" value="DNA POLYMERASE NU"/>
    <property type="match status" value="1"/>
</dbReference>
<dbReference type="GO" id="GO:0006261">
    <property type="term" value="P:DNA-templated DNA replication"/>
    <property type="evidence" value="ECO:0007669"/>
    <property type="project" value="UniProtKB-UniRule"/>
</dbReference>
<keyword evidence="6 16" id="KW-0235">DNA replication</keyword>
<dbReference type="PRINTS" id="PR00868">
    <property type="entry name" value="DNAPOLI"/>
</dbReference>
<dbReference type="Proteomes" id="UP000199520">
    <property type="component" value="Unassembled WGS sequence"/>
</dbReference>
<keyword evidence="4 16" id="KW-0808">Transferase</keyword>
<feature type="domain" description="5'-3' exonuclease" evidence="17">
    <location>
        <begin position="1"/>
        <end position="262"/>
    </location>
</feature>
<name>A0A1I4MX05_9FIRM</name>
<dbReference type="NCBIfam" id="NF004397">
    <property type="entry name" value="PRK05755.1"/>
    <property type="match status" value="1"/>
</dbReference>
<comment type="catalytic activity">
    <reaction evidence="14 16">
        <text>DNA(n) + a 2'-deoxyribonucleoside 5'-triphosphate = DNA(n+1) + diphosphate</text>
        <dbReference type="Rhea" id="RHEA:22508"/>
        <dbReference type="Rhea" id="RHEA-COMP:17339"/>
        <dbReference type="Rhea" id="RHEA-COMP:17340"/>
        <dbReference type="ChEBI" id="CHEBI:33019"/>
        <dbReference type="ChEBI" id="CHEBI:61560"/>
        <dbReference type="ChEBI" id="CHEBI:173112"/>
        <dbReference type="EC" id="2.7.7.7"/>
    </reaction>
</comment>
<dbReference type="Pfam" id="PF00476">
    <property type="entry name" value="DNA_pol_A"/>
    <property type="match status" value="1"/>
</dbReference>
<keyword evidence="10 16" id="KW-0269">Exonuclease</keyword>
<dbReference type="GO" id="GO:0008409">
    <property type="term" value="F:5'-3' exonuclease activity"/>
    <property type="evidence" value="ECO:0007669"/>
    <property type="project" value="UniProtKB-UniRule"/>
</dbReference>
<dbReference type="InterPro" id="IPR043502">
    <property type="entry name" value="DNA/RNA_pol_sf"/>
</dbReference>
<keyword evidence="13 16" id="KW-0234">DNA repair</keyword>
<evidence type="ECO:0000256" key="1">
    <source>
        <dbReference type="ARBA" id="ARBA00007705"/>
    </source>
</evidence>
<keyword evidence="5 16" id="KW-0548">Nucleotidyltransferase</keyword>
<dbReference type="Pfam" id="PF01367">
    <property type="entry name" value="5_3_exonuc"/>
    <property type="match status" value="1"/>
</dbReference>
<dbReference type="PANTHER" id="PTHR10133">
    <property type="entry name" value="DNA POLYMERASE I"/>
    <property type="match status" value="1"/>
</dbReference>
<sequence>MPETFIIIDGSSLVHRAFYALPPLTTGNGQYTNAVYGFTTMLVKLLGELKPDYMVVAFDKGKITFRNDVYADYKAQRKPTPRELSEQFPLTKEVLAALGITQLEEAGYEGDDIIGTLAAKAGKAGHEVIIVTGDRDALQLISSHTKVMLTKKGISDMDTFDTDAFLAKYNVTPQQQIDLKGLMGDTSDNIPGVPGVGEKTAIKLIAEYGSIENVLENIENISGKKLQENLRNNKELALLSKQLATIKCDMNIDFAKYDFRIHPNLETMKELFAKFEFKSLLARVHSIFPGYEQEQEVEAEALPQLDEITDAVEIAGLITQIRKIGILEFYPLIIGDLPNLHMSGIAIILEGEIKYISSETTGWQELLTLFPDASIMKVTHDAKKMYHACASMGTILGGLVFDTILAAYLLEPTANDYSLAILREKYLGKFSTIQWQKIHHEPIFTVWAIEVIHEIYPILKQGLIDNELIHLFNEIELPLIEVLSVVENHGIKVDREYLQIMSVEIGAKIELLLTKIYQYAGETFNVNSPKQLGVILFEKLHLPAMKKTKTGYSTDAEVLEKLAGQHAIVDTILEYRMLAKLKSTYLDGMADLVSRATDRIHTTFNQMVTATGRLSSSEPNLQNIPIRTEMGKKIREIFIPGAGYDYLMSADYSQIELRVLADMSGDANLIESFAKEQDVHTRTAAEVFEVPMEEVTSELRSRAKAVNFGIVYGISDYGLSRDTGVSRKEASQYIENYFTKYNGVKTFMDRAVSEAHQQGYVTTLLGRRRYLPDINSKNFNQRSFAERTAMNTPIQGTAADIIKKAMVDVYRALKKEKLQSRILLQVHDELVLEVPSDEVEQVSRIVKEAMEKSLILKVPLVVDVKIGKNWADAK</sequence>
<dbReference type="Pfam" id="PF22619">
    <property type="entry name" value="DNA_polI_exo1"/>
    <property type="match status" value="1"/>
</dbReference>
<dbReference type="FunFam" id="1.10.150.20:FF:000003">
    <property type="entry name" value="DNA polymerase I"/>
    <property type="match status" value="1"/>
</dbReference>
<dbReference type="FunFam" id="1.10.150.20:FF:000002">
    <property type="entry name" value="DNA polymerase I"/>
    <property type="match status" value="1"/>
</dbReference>
<dbReference type="GO" id="GO:0003677">
    <property type="term" value="F:DNA binding"/>
    <property type="evidence" value="ECO:0007669"/>
    <property type="project" value="UniProtKB-UniRule"/>
</dbReference>
<dbReference type="SUPFAM" id="SSF88723">
    <property type="entry name" value="PIN domain-like"/>
    <property type="match status" value="1"/>
</dbReference>
<comment type="function">
    <text evidence="16">In addition to polymerase activity, this DNA polymerase exhibits 5'-3' exonuclease activity.</text>
</comment>
<dbReference type="Gene3D" id="1.20.1060.10">
    <property type="entry name" value="Taq DNA Polymerase, Chain T, domain 4"/>
    <property type="match status" value="1"/>
</dbReference>
<dbReference type="PROSITE" id="PS00447">
    <property type="entry name" value="DNA_POLYMERASE_A"/>
    <property type="match status" value="1"/>
</dbReference>
<dbReference type="InterPro" id="IPR036279">
    <property type="entry name" value="5-3_exonuclease_C_sf"/>
</dbReference>
<evidence type="ECO:0000256" key="11">
    <source>
        <dbReference type="ARBA" id="ARBA00022932"/>
    </source>
</evidence>
<dbReference type="InterPro" id="IPR020045">
    <property type="entry name" value="DNA_polI_H3TH"/>
</dbReference>
<keyword evidence="12 16" id="KW-0238">DNA-binding</keyword>
<dbReference type="STRING" id="1123291.SAMN04490355_103839"/>
<dbReference type="OrthoDB" id="9806424at2"/>
<dbReference type="InterPro" id="IPR018320">
    <property type="entry name" value="DNA_polymerase_1"/>
</dbReference>
<organism evidence="19 20">
    <name type="scientific">Pelosinus propionicus DSM 13327</name>
    <dbReference type="NCBI Taxonomy" id="1123291"/>
    <lineage>
        <taxon>Bacteria</taxon>
        <taxon>Bacillati</taxon>
        <taxon>Bacillota</taxon>
        <taxon>Negativicutes</taxon>
        <taxon>Selenomonadales</taxon>
        <taxon>Sporomusaceae</taxon>
        <taxon>Pelosinus</taxon>
    </lineage>
</organism>
<dbReference type="SMART" id="SM00279">
    <property type="entry name" value="HhH2"/>
    <property type="match status" value="1"/>
</dbReference>
<comment type="subunit">
    <text evidence="16">Single-chain monomer with multiple functions.</text>
</comment>
<keyword evidence="7" id="KW-0540">Nuclease</keyword>
<dbReference type="FunFam" id="1.20.1060.10:FF:000001">
    <property type="entry name" value="DNA polymerase I"/>
    <property type="match status" value="1"/>
</dbReference>
<dbReference type="SUPFAM" id="SSF56672">
    <property type="entry name" value="DNA/RNA polymerases"/>
    <property type="match status" value="1"/>
</dbReference>
<dbReference type="InterPro" id="IPR012337">
    <property type="entry name" value="RNaseH-like_sf"/>
</dbReference>
<gene>
    <name evidence="16" type="primary">polA</name>
    <name evidence="19" type="ORF">SAMN04490355_103839</name>
</gene>
<dbReference type="InterPro" id="IPR002298">
    <property type="entry name" value="DNA_polymerase_A"/>
</dbReference>
<dbReference type="GO" id="GO:0006302">
    <property type="term" value="P:double-strand break repair"/>
    <property type="evidence" value="ECO:0007669"/>
    <property type="project" value="TreeGrafter"/>
</dbReference>
<evidence type="ECO:0000256" key="10">
    <source>
        <dbReference type="ARBA" id="ARBA00022839"/>
    </source>
</evidence>
<dbReference type="SMART" id="SM00475">
    <property type="entry name" value="53EXOc"/>
    <property type="match status" value="1"/>
</dbReference>
<dbReference type="CDD" id="cd09859">
    <property type="entry name" value="PIN_53EXO"/>
    <property type="match status" value="1"/>
</dbReference>
<evidence type="ECO:0000313" key="20">
    <source>
        <dbReference type="Proteomes" id="UP000199520"/>
    </source>
</evidence>
<reference evidence="20" key="1">
    <citation type="submission" date="2016-10" db="EMBL/GenBank/DDBJ databases">
        <authorList>
            <person name="Varghese N."/>
            <person name="Submissions S."/>
        </authorList>
    </citation>
    <scope>NUCLEOTIDE SEQUENCE [LARGE SCALE GENOMIC DNA]</scope>
    <source>
        <strain evidence="20">DSM 13327</strain>
    </source>
</reference>
<evidence type="ECO:0000259" key="17">
    <source>
        <dbReference type="SMART" id="SM00475"/>
    </source>
</evidence>
<evidence type="ECO:0000256" key="5">
    <source>
        <dbReference type="ARBA" id="ARBA00022695"/>
    </source>
</evidence>
<dbReference type="InterPro" id="IPR054690">
    <property type="entry name" value="DNA_polI_exonuclease"/>
</dbReference>
<dbReference type="EMBL" id="FOTS01000038">
    <property type="protein sequence ID" value="SFM07523.1"/>
    <property type="molecule type" value="Genomic_DNA"/>
</dbReference>
<feature type="domain" description="DNA-directed DNA polymerase family A palm" evidence="18">
    <location>
        <begin position="631"/>
        <end position="838"/>
    </location>
</feature>
<dbReference type="GO" id="GO:0003887">
    <property type="term" value="F:DNA-directed DNA polymerase activity"/>
    <property type="evidence" value="ECO:0007669"/>
    <property type="project" value="UniProtKB-UniRule"/>
</dbReference>
<keyword evidence="8 16" id="KW-0227">DNA damage</keyword>
<keyword evidence="9 16" id="KW-0378">Hydrolase</keyword>
<evidence type="ECO:0000256" key="8">
    <source>
        <dbReference type="ARBA" id="ARBA00022763"/>
    </source>
</evidence>
<evidence type="ECO:0000259" key="18">
    <source>
        <dbReference type="SMART" id="SM00482"/>
    </source>
</evidence>
<keyword evidence="11 16" id="KW-0239">DNA-directed DNA polymerase</keyword>
<accession>A0A1I4MX05</accession>